<evidence type="ECO:0000313" key="2">
    <source>
        <dbReference type="Proteomes" id="UP001187192"/>
    </source>
</evidence>
<sequence length="142" mass="16056">MNVTYGAAEGALERARMDGTCLSMWYIRTRRACHSLPLCPKAAPRPAASLSTRPYGIGKREGPSKRQVNFCKRNLYFLPVEDSFLPRCLPFIPRCLPFIPICLPSFFAKMPSFFANMACQYWPSSQCAIESIVTSMHIRLTL</sequence>
<dbReference type="Proteomes" id="UP001187192">
    <property type="component" value="Unassembled WGS sequence"/>
</dbReference>
<reference evidence="1" key="1">
    <citation type="submission" date="2023-07" db="EMBL/GenBank/DDBJ databases">
        <title>draft genome sequence of fig (Ficus carica).</title>
        <authorList>
            <person name="Takahashi T."/>
            <person name="Nishimura K."/>
        </authorList>
    </citation>
    <scope>NUCLEOTIDE SEQUENCE</scope>
</reference>
<accession>A0AA88D058</accession>
<dbReference type="EMBL" id="BTGU01000013">
    <property type="protein sequence ID" value="GMN41528.1"/>
    <property type="molecule type" value="Genomic_DNA"/>
</dbReference>
<gene>
    <name evidence="1" type="ORF">TIFTF001_010762</name>
</gene>
<dbReference type="Gramene" id="FCD_00002771-RA">
    <property type="protein sequence ID" value="FCD_00002771-RA:cds"/>
    <property type="gene ID" value="FCD_00002771"/>
</dbReference>
<organism evidence="1 2">
    <name type="scientific">Ficus carica</name>
    <name type="common">Common fig</name>
    <dbReference type="NCBI Taxonomy" id="3494"/>
    <lineage>
        <taxon>Eukaryota</taxon>
        <taxon>Viridiplantae</taxon>
        <taxon>Streptophyta</taxon>
        <taxon>Embryophyta</taxon>
        <taxon>Tracheophyta</taxon>
        <taxon>Spermatophyta</taxon>
        <taxon>Magnoliopsida</taxon>
        <taxon>eudicotyledons</taxon>
        <taxon>Gunneridae</taxon>
        <taxon>Pentapetalae</taxon>
        <taxon>rosids</taxon>
        <taxon>fabids</taxon>
        <taxon>Rosales</taxon>
        <taxon>Moraceae</taxon>
        <taxon>Ficeae</taxon>
        <taxon>Ficus</taxon>
    </lineage>
</organism>
<comment type="caution">
    <text evidence="1">The sequence shown here is derived from an EMBL/GenBank/DDBJ whole genome shotgun (WGS) entry which is preliminary data.</text>
</comment>
<keyword evidence="2" id="KW-1185">Reference proteome</keyword>
<proteinExistence type="predicted"/>
<name>A0AA88D058_FICCA</name>
<dbReference type="AlphaFoldDB" id="A0AA88D058"/>
<evidence type="ECO:0000313" key="1">
    <source>
        <dbReference type="EMBL" id="GMN41528.1"/>
    </source>
</evidence>
<protein>
    <submittedName>
        <fullName evidence="1">Uncharacterized protein</fullName>
    </submittedName>
</protein>